<reference evidence="7 8" key="1">
    <citation type="submission" date="2019-10" db="EMBL/GenBank/DDBJ databases">
        <title>Genomic and transcriptomic insights into the perfect genentic adaptation of a filamentous nitrogen-fixing cyanobacterium to rice fields.</title>
        <authorList>
            <person name="Chen Z."/>
        </authorList>
    </citation>
    <scope>NUCLEOTIDE SEQUENCE [LARGE SCALE GENOMIC DNA]</scope>
    <source>
        <strain evidence="7">CCNUC1</strain>
    </source>
</reference>
<sequence length="354" mass="39811">MNNPRPQPNEKTFWSKFSTNTLVRFLLFAACGWVLVKVFWYFKDVVFIFTFATILALILNYPVRYLERFLKRGLALGTVIVISLLTIIFLFVFVGNILITQLQQLVGLLLQIITSTNNPINQLQSVLATRNIPINLEAIETQIRNWFVYGMNMILGFLPNFLESYVGFIIIIVIAFFILTDGEQIWQLILKMIPHNQRDHFATSIQKNFIGFLQGQLLISFILSIATFLVFAFLRVPFPFLLAITVGLFDLIPGIGATLGVSLVSLIILVQSGWIVAIKVLIACIVLQQIQDNLIAPRVMQSTVHLNPIVVFFALLIGTKIAGLLGVFLSIPIAGVIVSLLDIEELQDNSKNEN</sequence>
<comment type="subcellular location">
    <subcellularLocation>
        <location evidence="1">Membrane</location>
        <topology evidence="1">Multi-pass membrane protein</topology>
    </subcellularLocation>
</comment>
<proteinExistence type="inferred from homology"/>
<name>A0A5P8WD19_9NOSO</name>
<dbReference type="RefSeq" id="WP_152591579.1">
    <property type="nucleotide sequence ID" value="NZ_CP045227.1"/>
</dbReference>
<keyword evidence="3 6" id="KW-0812">Transmembrane</keyword>
<dbReference type="PANTHER" id="PTHR21716:SF66">
    <property type="entry name" value="TRANSPORT PROTEIN SLL0063-RELATED"/>
    <property type="match status" value="1"/>
</dbReference>
<feature type="transmembrane region" description="Helical" evidence="6">
    <location>
        <begin position="46"/>
        <end position="63"/>
    </location>
</feature>
<comment type="similarity">
    <text evidence="2">Belongs to the autoinducer-2 exporter (AI-2E) (TC 2.A.86) family.</text>
</comment>
<evidence type="ECO:0000313" key="7">
    <source>
        <dbReference type="EMBL" id="QFS50713.1"/>
    </source>
</evidence>
<evidence type="ECO:0000256" key="1">
    <source>
        <dbReference type="ARBA" id="ARBA00004141"/>
    </source>
</evidence>
<gene>
    <name evidence="7" type="ORF">GXM_08207</name>
</gene>
<dbReference type="GO" id="GO:0016020">
    <property type="term" value="C:membrane"/>
    <property type="evidence" value="ECO:0007669"/>
    <property type="project" value="UniProtKB-SubCell"/>
</dbReference>
<feature type="transmembrane region" description="Helical" evidence="6">
    <location>
        <begin position="21"/>
        <end position="40"/>
    </location>
</feature>
<organism evidence="7 8">
    <name type="scientific">Nostoc sphaeroides CCNUC1</name>
    <dbReference type="NCBI Taxonomy" id="2653204"/>
    <lineage>
        <taxon>Bacteria</taxon>
        <taxon>Bacillati</taxon>
        <taxon>Cyanobacteriota</taxon>
        <taxon>Cyanophyceae</taxon>
        <taxon>Nostocales</taxon>
        <taxon>Nostocaceae</taxon>
        <taxon>Nostoc</taxon>
    </lineage>
</organism>
<keyword evidence="8" id="KW-1185">Reference proteome</keyword>
<evidence type="ECO:0000256" key="5">
    <source>
        <dbReference type="ARBA" id="ARBA00023136"/>
    </source>
</evidence>
<feature type="transmembrane region" description="Helical" evidence="6">
    <location>
        <begin position="209"/>
        <end position="234"/>
    </location>
</feature>
<feature type="transmembrane region" description="Helical" evidence="6">
    <location>
        <begin position="310"/>
        <end position="341"/>
    </location>
</feature>
<protein>
    <submittedName>
        <fullName evidence="7">AI-2E family transporter</fullName>
    </submittedName>
</protein>
<keyword evidence="4 6" id="KW-1133">Transmembrane helix</keyword>
<dbReference type="Proteomes" id="UP000326678">
    <property type="component" value="Chromosome Gxm2"/>
</dbReference>
<dbReference type="KEGG" id="nsh:GXM_08207"/>
<dbReference type="EMBL" id="CP045227">
    <property type="protein sequence ID" value="QFS50713.1"/>
    <property type="molecule type" value="Genomic_DNA"/>
</dbReference>
<dbReference type="AlphaFoldDB" id="A0A5P8WD19"/>
<feature type="transmembrane region" description="Helical" evidence="6">
    <location>
        <begin position="240"/>
        <end position="259"/>
    </location>
</feature>
<dbReference type="InterPro" id="IPR002549">
    <property type="entry name" value="AI-2E-like"/>
</dbReference>
<dbReference type="GO" id="GO:0055085">
    <property type="term" value="P:transmembrane transport"/>
    <property type="evidence" value="ECO:0007669"/>
    <property type="project" value="TreeGrafter"/>
</dbReference>
<feature type="transmembrane region" description="Helical" evidence="6">
    <location>
        <begin position="75"/>
        <end position="99"/>
    </location>
</feature>
<evidence type="ECO:0000256" key="3">
    <source>
        <dbReference type="ARBA" id="ARBA00022692"/>
    </source>
</evidence>
<feature type="transmembrane region" description="Helical" evidence="6">
    <location>
        <begin position="165"/>
        <end position="189"/>
    </location>
</feature>
<accession>A0A5P8WD19</accession>
<dbReference type="Pfam" id="PF01594">
    <property type="entry name" value="AI-2E_transport"/>
    <property type="match status" value="1"/>
</dbReference>
<evidence type="ECO:0000256" key="6">
    <source>
        <dbReference type="SAM" id="Phobius"/>
    </source>
</evidence>
<evidence type="ECO:0000313" key="8">
    <source>
        <dbReference type="Proteomes" id="UP000326678"/>
    </source>
</evidence>
<feature type="transmembrane region" description="Helical" evidence="6">
    <location>
        <begin position="266"/>
        <end position="290"/>
    </location>
</feature>
<dbReference type="PANTHER" id="PTHR21716">
    <property type="entry name" value="TRANSMEMBRANE PROTEIN"/>
    <property type="match status" value="1"/>
</dbReference>
<evidence type="ECO:0000256" key="4">
    <source>
        <dbReference type="ARBA" id="ARBA00022989"/>
    </source>
</evidence>
<evidence type="ECO:0000256" key="2">
    <source>
        <dbReference type="ARBA" id="ARBA00009773"/>
    </source>
</evidence>
<keyword evidence="5 6" id="KW-0472">Membrane</keyword>